<protein>
    <submittedName>
        <fullName evidence="2">Alpha/beta fold hydrolase</fullName>
    </submittedName>
</protein>
<dbReference type="Gene3D" id="3.40.50.1820">
    <property type="entry name" value="alpha/beta hydrolase"/>
    <property type="match status" value="1"/>
</dbReference>
<name>A0ABV4HP75_9GAMM</name>
<organism evidence="2 3">
    <name type="scientific">Luteimonas salinilitoris</name>
    <dbReference type="NCBI Taxonomy" id="3237697"/>
    <lineage>
        <taxon>Bacteria</taxon>
        <taxon>Pseudomonadati</taxon>
        <taxon>Pseudomonadota</taxon>
        <taxon>Gammaproteobacteria</taxon>
        <taxon>Lysobacterales</taxon>
        <taxon>Lysobacteraceae</taxon>
        <taxon>Luteimonas</taxon>
    </lineage>
</organism>
<dbReference type="InterPro" id="IPR029058">
    <property type="entry name" value="AB_hydrolase_fold"/>
</dbReference>
<keyword evidence="3" id="KW-1185">Reference proteome</keyword>
<gene>
    <name evidence="2" type="ORF">AB6713_01200</name>
</gene>
<comment type="caution">
    <text evidence="2">The sequence shown here is derived from an EMBL/GenBank/DDBJ whole genome shotgun (WGS) entry which is preliminary data.</text>
</comment>
<dbReference type="Pfam" id="PF12697">
    <property type="entry name" value="Abhydrolase_6"/>
    <property type="match status" value="1"/>
</dbReference>
<proteinExistence type="predicted"/>
<dbReference type="GO" id="GO:0016787">
    <property type="term" value="F:hydrolase activity"/>
    <property type="evidence" value="ECO:0007669"/>
    <property type="project" value="UniProtKB-KW"/>
</dbReference>
<evidence type="ECO:0000313" key="2">
    <source>
        <dbReference type="EMBL" id="MEZ0473239.1"/>
    </source>
</evidence>
<accession>A0ABV4HP75</accession>
<reference evidence="2 3" key="1">
    <citation type="submission" date="2024-07" db="EMBL/GenBank/DDBJ databases">
        <title>Luteimonas salilacus sp. nov., isolated from the shore soil of Salt Lake in Tibet of China.</title>
        <authorList>
            <person name="Zhang X."/>
            <person name="Li A."/>
        </authorList>
    </citation>
    <scope>NUCLEOTIDE SEQUENCE [LARGE SCALE GENOMIC DNA]</scope>
    <source>
        <strain evidence="2 3">B3-2-R+30</strain>
    </source>
</reference>
<feature type="domain" description="AB hydrolase-1" evidence="1">
    <location>
        <begin position="5"/>
        <end position="210"/>
    </location>
</feature>
<dbReference type="InterPro" id="IPR000073">
    <property type="entry name" value="AB_hydrolase_1"/>
</dbReference>
<dbReference type="SUPFAM" id="SSF53474">
    <property type="entry name" value="alpha/beta-Hydrolases"/>
    <property type="match status" value="1"/>
</dbReference>
<dbReference type="Proteomes" id="UP001566331">
    <property type="component" value="Unassembled WGS sequence"/>
</dbReference>
<dbReference type="EMBL" id="JBFWIC010000001">
    <property type="protein sequence ID" value="MEZ0473239.1"/>
    <property type="molecule type" value="Genomic_DNA"/>
</dbReference>
<dbReference type="RefSeq" id="WP_370563350.1">
    <property type="nucleotide sequence ID" value="NZ_JBFWIB010000003.1"/>
</dbReference>
<evidence type="ECO:0000259" key="1">
    <source>
        <dbReference type="Pfam" id="PF12697"/>
    </source>
</evidence>
<sequence length="225" mass="23403">MTPAVLFLHGAGAGGWEWNVWRAVFEAAGLATAAPDLQPAASGLARTTLDDYAGQAGTALRVLPRPRVLVGASLGGLLAAMCADEADALVLVNPLPPAPWHAELPSRDWPAIVPWRHEARLASTRHALPDADEATALYAFDRWRDESGLVLGTAHAGVALERPSCPLLCMASTVDDDVPPAVTAALAAAWGADLLRLPAASHVGPLLGRGAAAAAQQALAWCRDR</sequence>
<evidence type="ECO:0000313" key="3">
    <source>
        <dbReference type="Proteomes" id="UP001566331"/>
    </source>
</evidence>
<keyword evidence="2" id="KW-0378">Hydrolase</keyword>